<protein>
    <recommendedName>
        <fullName evidence="3">THAP-type domain-containing protein</fullName>
    </recommendedName>
</protein>
<proteinExistence type="predicted"/>
<evidence type="ECO:0000313" key="1">
    <source>
        <dbReference type="EMBL" id="KAK8784048.1"/>
    </source>
</evidence>
<dbReference type="Proteomes" id="UP001321473">
    <property type="component" value="Unassembled WGS sequence"/>
</dbReference>
<evidence type="ECO:0000313" key="2">
    <source>
        <dbReference type="Proteomes" id="UP001321473"/>
    </source>
</evidence>
<gene>
    <name evidence="1" type="ORF">V5799_009586</name>
</gene>
<organism evidence="1 2">
    <name type="scientific">Amblyomma americanum</name>
    <name type="common">Lone star tick</name>
    <dbReference type="NCBI Taxonomy" id="6943"/>
    <lineage>
        <taxon>Eukaryota</taxon>
        <taxon>Metazoa</taxon>
        <taxon>Ecdysozoa</taxon>
        <taxon>Arthropoda</taxon>
        <taxon>Chelicerata</taxon>
        <taxon>Arachnida</taxon>
        <taxon>Acari</taxon>
        <taxon>Parasitiformes</taxon>
        <taxon>Ixodida</taxon>
        <taxon>Ixodoidea</taxon>
        <taxon>Ixodidae</taxon>
        <taxon>Amblyomminae</taxon>
        <taxon>Amblyomma</taxon>
    </lineage>
</organism>
<evidence type="ECO:0008006" key="3">
    <source>
        <dbReference type="Google" id="ProtNLM"/>
    </source>
</evidence>
<reference evidence="1 2" key="1">
    <citation type="journal article" date="2023" name="Arcadia Sci">
        <title>De novo assembly of a long-read Amblyomma americanum tick genome.</title>
        <authorList>
            <person name="Chou S."/>
            <person name="Poskanzer K.E."/>
            <person name="Rollins M."/>
            <person name="Thuy-Boun P.S."/>
        </authorList>
    </citation>
    <scope>NUCLEOTIDE SEQUENCE [LARGE SCALE GENOMIC DNA]</scope>
    <source>
        <strain evidence="1">F_SG_1</strain>
        <tissue evidence="1">Salivary glands</tissue>
    </source>
</reference>
<dbReference type="EMBL" id="JARKHS020004893">
    <property type="protein sequence ID" value="KAK8784048.1"/>
    <property type="molecule type" value="Genomic_DNA"/>
</dbReference>
<comment type="caution">
    <text evidence="1">The sequence shown here is derived from an EMBL/GenBank/DDBJ whole genome shotgun (WGS) entry which is preliminary data.</text>
</comment>
<keyword evidence="2" id="KW-1185">Reference proteome</keyword>
<name>A0AAQ4FBT1_AMBAM</name>
<accession>A0AAQ4FBT1</accession>
<sequence length="72" mass="8335">MPRFYCIFGCNNRGGNGKGFFVILSGKSNAARRNVWFQRIGRANFENVLDPRFCKMDSFCHEFDSKRMVFAA</sequence>
<dbReference type="AlphaFoldDB" id="A0AAQ4FBT1"/>